<evidence type="ECO:0000256" key="1">
    <source>
        <dbReference type="ARBA" id="ARBA00007992"/>
    </source>
</evidence>
<accession>A0A1E1KVT7</accession>
<evidence type="ECO:0000256" key="2">
    <source>
        <dbReference type="ARBA" id="ARBA00023002"/>
    </source>
</evidence>
<dbReference type="InterPro" id="IPR050493">
    <property type="entry name" value="FAD-dep_Monooxygenase_BioMet"/>
</dbReference>
<dbReference type="InParanoid" id="A0A1E1KVT7"/>
<name>A0A1E1KVT7_9HELO</name>
<feature type="region of interest" description="Disordered" evidence="4">
    <location>
        <begin position="52"/>
        <end position="81"/>
    </location>
</feature>
<dbReference type="SUPFAM" id="SSF51905">
    <property type="entry name" value="FAD/NAD(P)-binding domain"/>
    <property type="match status" value="1"/>
</dbReference>
<dbReference type="Gene3D" id="3.50.50.60">
    <property type="entry name" value="FAD/NAD(P)-binding domain"/>
    <property type="match status" value="1"/>
</dbReference>
<comment type="caution">
    <text evidence="5">The sequence shown here is derived from an EMBL/GenBank/DDBJ whole genome shotgun (WGS) entry which is preliminary data.</text>
</comment>
<dbReference type="PANTHER" id="PTHR13789:SF147">
    <property type="entry name" value="PUTATIVE (AFU_ORTHOLOGUE AFUA_2G01950)-RELATED"/>
    <property type="match status" value="1"/>
</dbReference>
<organism evidence="5 6">
    <name type="scientific">Rhynchosporium graminicola</name>
    <dbReference type="NCBI Taxonomy" id="2792576"/>
    <lineage>
        <taxon>Eukaryota</taxon>
        <taxon>Fungi</taxon>
        <taxon>Dikarya</taxon>
        <taxon>Ascomycota</taxon>
        <taxon>Pezizomycotina</taxon>
        <taxon>Leotiomycetes</taxon>
        <taxon>Helotiales</taxon>
        <taxon>Ploettnerulaceae</taxon>
        <taxon>Rhynchosporium</taxon>
    </lineage>
</organism>
<dbReference type="PANTHER" id="PTHR13789">
    <property type="entry name" value="MONOOXYGENASE"/>
    <property type="match status" value="1"/>
</dbReference>
<proteinExistence type="inferred from homology"/>
<reference evidence="6" key="1">
    <citation type="submission" date="2016-03" db="EMBL/GenBank/DDBJ databases">
        <authorList>
            <person name="Ploux O."/>
        </authorList>
    </citation>
    <scope>NUCLEOTIDE SEQUENCE [LARGE SCALE GENOMIC DNA]</scope>
    <source>
        <strain evidence="6">UK7</strain>
    </source>
</reference>
<sequence>MPYMAQGATQAIEDAAVLTGCLARAQSLNDISRLSKAYEDIRKPRAEKIKATSLGNMKQYGLPDGPEQEERDEMYRKSHLPVSESTKEILVSKPDNNAVYGSPAFLLGYICTIRKKLCESTLAMRKNIRRDNEA</sequence>
<evidence type="ECO:0000256" key="3">
    <source>
        <dbReference type="ARBA" id="ARBA00023033"/>
    </source>
</evidence>
<dbReference type="GO" id="GO:0004497">
    <property type="term" value="F:monooxygenase activity"/>
    <property type="evidence" value="ECO:0007669"/>
    <property type="project" value="UniProtKB-KW"/>
</dbReference>
<dbReference type="Proteomes" id="UP000178129">
    <property type="component" value="Unassembled WGS sequence"/>
</dbReference>
<gene>
    <name evidence="5" type="ORF">RCO7_11033</name>
</gene>
<evidence type="ECO:0000313" key="5">
    <source>
        <dbReference type="EMBL" id="CZT02279.1"/>
    </source>
</evidence>
<dbReference type="InterPro" id="IPR036188">
    <property type="entry name" value="FAD/NAD-bd_sf"/>
</dbReference>
<keyword evidence="6" id="KW-1185">Reference proteome</keyword>
<dbReference type="AlphaFoldDB" id="A0A1E1KVT7"/>
<evidence type="ECO:0008006" key="7">
    <source>
        <dbReference type="Google" id="ProtNLM"/>
    </source>
</evidence>
<evidence type="ECO:0000313" key="6">
    <source>
        <dbReference type="Proteomes" id="UP000178129"/>
    </source>
</evidence>
<dbReference type="STRING" id="914237.A0A1E1KVT7"/>
<evidence type="ECO:0000256" key="4">
    <source>
        <dbReference type="SAM" id="MobiDB-lite"/>
    </source>
</evidence>
<protein>
    <recommendedName>
        <fullName evidence="7">FAD-binding domain-containing protein</fullName>
    </recommendedName>
</protein>
<keyword evidence="2" id="KW-0560">Oxidoreductase</keyword>
<keyword evidence="3" id="KW-0503">Monooxygenase</keyword>
<comment type="similarity">
    <text evidence="1">Belongs to the paxM FAD-dependent monooxygenase family.</text>
</comment>
<dbReference type="EMBL" id="FJUW01000024">
    <property type="protein sequence ID" value="CZT02279.1"/>
    <property type="molecule type" value="Genomic_DNA"/>
</dbReference>